<name>A0AAT9HKL5_9ACTN</name>
<sequence length="55" mass="5930">MHVALACLTADADAAPLPEAVDEVRVADGAVETVWADGARTRITFEPVEVRHTER</sequence>
<reference evidence="1" key="1">
    <citation type="submission" date="2024-06" db="EMBL/GenBank/DDBJ databases">
        <authorList>
            <consortium name="consrtm"/>
            <person name="Uemura M."/>
            <person name="Terahara T."/>
        </authorList>
    </citation>
    <scope>NUCLEOTIDE SEQUENCE</scope>
    <source>
        <strain evidence="1">KM77-8</strain>
    </source>
</reference>
<evidence type="ECO:0000313" key="1">
    <source>
        <dbReference type="EMBL" id="BFO17791.1"/>
    </source>
</evidence>
<organism evidence="1">
    <name type="scientific">Streptomyces haneummycinicus</name>
    <dbReference type="NCBI Taxonomy" id="3074435"/>
    <lineage>
        <taxon>Bacteria</taxon>
        <taxon>Bacillati</taxon>
        <taxon>Actinomycetota</taxon>
        <taxon>Actinomycetes</taxon>
        <taxon>Kitasatosporales</taxon>
        <taxon>Streptomycetaceae</taxon>
        <taxon>Streptomyces</taxon>
    </lineage>
</organism>
<proteinExistence type="predicted"/>
<gene>
    <name evidence="1" type="ORF">SHKM778_41790</name>
</gene>
<protein>
    <submittedName>
        <fullName evidence="1">Uncharacterized protein</fullName>
    </submittedName>
</protein>
<reference evidence="1" key="2">
    <citation type="submission" date="2024-07" db="EMBL/GenBank/DDBJ databases">
        <title>Streptomyces haneummycinica sp. nov., a new antibiotic-producing actinobacterium isolated from marine sediment.</title>
        <authorList>
            <person name="Uemura M."/>
            <person name="Hamada M."/>
            <person name="Hirano S."/>
            <person name="Kobayashi K."/>
            <person name="Ohshiro T."/>
            <person name="Kobayashi T."/>
            <person name="Terahara T."/>
        </authorList>
    </citation>
    <scope>NUCLEOTIDE SEQUENCE</scope>
    <source>
        <strain evidence="1">KM77-8</strain>
    </source>
</reference>
<dbReference type="EMBL" id="AP035768">
    <property type="protein sequence ID" value="BFO17791.1"/>
    <property type="molecule type" value="Genomic_DNA"/>
</dbReference>
<dbReference type="AlphaFoldDB" id="A0AAT9HKL5"/>
<accession>A0AAT9HKL5</accession>